<feature type="compositionally biased region" description="Low complexity" evidence="3">
    <location>
        <begin position="185"/>
        <end position="198"/>
    </location>
</feature>
<dbReference type="GO" id="GO:0019208">
    <property type="term" value="F:phosphatase regulator activity"/>
    <property type="evidence" value="ECO:0007669"/>
    <property type="project" value="TreeGrafter"/>
</dbReference>
<dbReference type="GO" id="GO:0005737">
    <property type="term" value="C:cytoplasm"/>
    <property type="evidence" value="ECO:0007669"/>
    <property type="project" value="TreeGrafter"/>
</dbReference>
<feature type="compositionally biased region" description="Polar residues" evidence="3">
    <location>
        <begin position="80"/>
        <end position="92"/>
    </location>
</feature>
<proteinExistence type="predicted"/>
<protein>
    <recommendedName>
        <fullName evidence="4">cGMP-dependent protein kinase interacting domain-containing protein</fullName>
    </recommendedName>
</protein>
<evidence type="ECO:0000256" key="3">
    <source>
        <dbReference type="SAM" id="MobiDB-lite"/>
    </source>
</evidence>
<keyword evidence="1" id="KW-0217">Developmental protein</keyword>
<dbReference type="PANTHER" id="PTHR24179:SF21">
    <property type="entry name" value="MYOSIN BINDING SUBUNIT, ISOFORM O"/>
    <property type="match status" value="1"/>
</dbReference>
<feature type="non-terminal residue" evidence="5">
    <location>
        <position position="1"/>
    </location>
</feature>
<feature type="compositionally biased region" description="Basic and acidic residues" evidence="3">
    <location>
        <begin position="231"/>
        <end position="265"/>
    </location>
</feature>
<feature type="compositionally biased region" description="Low complexity" evidence="3">
    <location>
        <begin position="115"/>
        <end position="152"/>
    </location>
</feature>
<reference evidence="5" key="1">
    <citation type="submission" date="2015-11" db="EMBL/GenBank/DDBJ databases">
        <title>De novo transcriptome assembly of four potential Pierce s Disease insect vectors from Arizona vineyards.</title>
        <authorList>
            <person name="Tassone E.E."/>
        </authorList>
    </citation>
    <scope>NUCLEOTIDE SEQUENCE</scope>
</reference>
<dbReference type="PANTHER" id="PTHR24179">
    <property type="entry name" value="PROTEIN PHOSPHATASE 1 REGULATORY SUBUNIT 12"/>
    <property type="match status" value="1"/>
</dbReference>
<feature type="domain" description="cGMP-dependent protein kinase interacting" evidence="4">
    <location>
        <begin position="232"/>
        <end position="326"/>
    </location>
</feature>
<evidence type="ECO:0000313" key="5">
    <source>
        <dbReference type="EMBL" id="JAT32459.1"/>
    </source>
</evidence>
<gene>
    <name evidence="5" type="ORF">g.38366</name>
</gene>
<feature type="compositionally biased region" description="Low complexity" evidence="3">
    <location>
        <begin position="41"/>
        <end position="79"/>
    </location>
</feature>
<dbReference type="GO" id="GO:0019901">
    <property type="term" value="F:protein kinase binding"/>
    <property type="evidence" value="ECO:0007669"/>
    <property type="project" value="InterPro"/>
</dbReference>
<name>A0A1B6M964_9HEMI</name>
<dbReference type="Pfam" id="PF15898">
    <property type="entry name" value="PRKG1_interact"/>
    <property type="match status" value="1"/>
</dbReference>
<dbReference type="Gene3D" id="6.10.250.1820">
    <property type="match status" value="1"/>
</dbReference>
<sequence length="333" mass="36261">DIELPEGSTLVKPRTSMATYSDRAARRPSSRPRSLYTSQNPKSSYLSGYGSSSSYLNSSTSPYASSSYSLPSFSSQLPYNTSSQLYGASSQPPYGLHTSAYSTYGGTSSGYGGLTLPSSSTYNLSSSPKMSSSPKTSSSPSSYLSNWLQSSNFSGRTASPTSSSYSHRPTTSRSNSFNRHHPTPSLGSRSSSALSLRSDYSEGYASAGDKSGRSSRLSSSTDGEATANGEIDYKKLYEESCVENDRLREKLKKTEEDLRESKAQTDKNSSPGKNSMSELEKRERRAMERKLSEMEEELKQLQKLKAENERLRAENRALTRVVSKLTASANAGK</sequence>
<keyword evidence="2" id="KW-0677">Repeat</keyword>
<feature type="compositionally biased region" description="Polar residues" evidence="3">
    <location>
        <begin position="153"/>
        <end position="177"/>
    </location>
</feature>
<feature type="region of interest" description="Disordered" evidence="3">
    <location>
        <begin position="115"/>
        <end position="291"/>
    </location>
</feature>
<evidence type="ECO:0000259" key="4">
    <source>
        <dbReference type="Pfam" id="PF15898"/>
    </source>
</evidence>
<dbReference type="AlphaFoldDB" id="A0A1B6M964"/>
<evidence type="ECO:0000256" key="2">
    <source>
        <dbReference type="ARBA" id="ARBA00022737"/>
    </source>
</evidence>
<organism evidence="5">
    <name type="scientific">Graphocephala atropunctata</name>
    <dbReference type="NCBI Taxonomy" id="36148"/>
    <lineage>
        <taxon>Eukaryota</taxon>
        <taxon>Metazoa</taxon>
        <taxon>Ecdysozoa</taxon>
        <taxon>Arthropoda</taxon>
        <taxon>Hexapoda</taxon>
        <taxon>Insecta</taxon>
        <taxon>Pterygota</taxon>
        <taxon>Neoptera</taxon>
        <taxon>Paraneoptera</taxon>
        <taxon>Hemiptera</taxon>
        <taxon>Auchenorrhyncha</taxon>
        <taxon>Membracoidea</taxon>
        <taxon>Cicadellidae</taxon>
        <taxon>Cicadellinae</taxon>
        <taxon>Cicadellini</taxon>
        <taxon>Graphocephala</taxon>
    </lineage>
</organism>
<evidence type="ECO:0000256" key="1">
    <source>
        <dbReference type="ARBA" id="ARBA00022473"/>
    </source>
</evidence>
<dbReference type="InterPro" id="IPR031775">
    <property type="entry name" value="PRKG1_interact"/>
</dbReference>
<dbReference type="GO" id="GO:0004857">
    <property type="term" value="F:enzyme inhibitor activity"/>
    <property type="evidence" value="ECO:0007669"/>
    <property type="project" value="TreeGrafter"/>
</dbReference>
<feature type="compositionally biased region" description="Basic and acidic residues" evidence="3">
    <location>
        <begin position="278"/>
        <end position="291"/>
    </location>
</feature>
<feature type="region of interest" description="Disordered" evidence="3">
    <location>
        <begin position="1"/>
        <end position="102"/>
    </location>
</feature>
<accession>A0A1B6M964</accession>
<dbReference type="EMBL" id="GEBQ01007518">
    <property type="protein sequence ID" value="JAT32459.1"/>
    <property type="molecule type" value="Transcribed_RNA"/>
</dbReference>
<feature type="compositionally biased region" description="Polar residues" evidence="3">
    <location>
        <begin position="266"/>
        <end position="277"/>
    </location>
</feature>
<dbReference type="InterPro" id="IPR051226">
    <property type="entry name" value="PP1_Regulatory_Subunit"/>
</dbReference>